<name>M7NC34_9BACT</name>
<organism evidence="2 3">
    <name type="scientific">Cesiribacter andamanensis AMV16</name>
    <dbReference type="NCBI Taxonomy" id="1279009"/>
    <lineage>
        <taxon>Bacteria</taxon>
        <taxon>Pseudomonadati</taxon>
        <taxon>Bacteroidota</taxon>
        <taxon>Cytophagia</taxon>
        <taxon>Cytophagales</taxon>
        <taxon>Cesiribacteraceae</taxon>
        <taxon>Cesiribacter</taxon>
    </lineage>
</organism>
<sequence length="124" mass="13635">MKAIILLLLLFCATLLSAQGQTALEFTQTDCKEDVVEPFGYPEKIIKREVKNGRLTLVVTMADNCCASLSGGYTFSENTLKLTYTASEEADPCFCACAFQLRYSLPAPPGKEYQVTLNGRPLKP</sequence>
<dbReference type="Proteomes" id="UP000011910">
    <property type="component" value="Unassembled WGS sequence"/>
</dbReference>
<evidence type="ECO:0000256" key="1">
    <source>
        <dbReference type="SAM" id="SignalP"/>
    </source>
</evidence>
<gene>
    <name evidence="2" type="ORF">ADICEAN_00053</name>
</gene>
<evidence type="ECO:0000313" key="2">
    <source>
        <dbReference type="EMBL" id="EMR04782.1"/>
    </source>
</evidence>
<proteinExistence type="predicted"/>
<feature type="chain" id="PRO_5004082108" evidence="1">
    <location>
        <begin position="19"/>
        <end position="124"/>
    </location>
</feature>
<dbReference type="AlphaFoldDB" id="M7NC34"/>
<keyword evidence="1" id="KW-0732">Signal</keyword>
<dbReference type="OrthoDB" id="1441032at2"/>
<reference evidence="2 3" key="1">
    <citation type="journal article" date="2013" name="Genome Announc.">
        <title>Draft Genome Sequence of Cesiribacter andamanensis Strain AMV16T, Isolated from a Soil Sample from a Mud Volcano in the Andaman Islands, India.</title>
        <authorList>
            <person name="Shivaji S."/>
            <person name="Ara S."/>
            <person name="Begum Z."/>
            <person name="Srinivas T.N."/>
            <person name="Singh A."/>
            <person name="Kumar Pinnaka A."/>
        </authorList>
    </citation>
    <scope>NUCLEOTIDE SEQUENCE [LARGE SCALE GENOMIC DNA]</scope>
    <source>
        <strain evidence="2 3">AMV16</strain>
    </source>
</reference>
<protein>
    <submittedName>
        <fullName evidence="2">Uncharacterized protein</fullName>
    </submittedName>
</protein>
<comment type="caution">
    <text evidence="2">The sequence shown here is derived from an EMBL/GenBank/DDBJ whole genome shotgun (WGS) entry which is preliminary data.</text>
</comment>
<dbReference type="RefSeq" id="WP_009193467.1">
    <property type="nucleotide sequence ID" value="NZ_AODQ01000001.1"/>
</dbReference>
<feature type="signal peptide" evidence="1">
    <location>
        <begin position="1"/>
        <end position="18"/>
    </location>
</feature>
<keyword evidence="3" id="KW-1185">Reference proteome</keyword>
<accession>M7NC34</accession>
<dbReference type="EMBL" id="AODQ01000001">
    <property type="protein sequence ID" value="EMR04782.1"/>
    <property type="molecule type" value="Genomic_DNA"/>
</dbReference>
<evidence type="ECO:0000313" key="3">
    <source>
        <dbReference type="Proteomes" id="UP000011910"/>
    </source>
</evidence>